<proteinExistence type="predicted"/>
<reference evidence="2" key="1">
    <citation type="submission" date="2025-05" db="UniProtKB">
        <authorList>
            <consortium name="EnsemblMetazoa"/>
        </authorList>
    </citation>
    <scope>IDENTIFICATION</scope>
</reference>
<feature type="compositionally biased region" description="Polar residues" evidence="1">
    <location>
        <begin position="1"/>
        <end position="16"/>
    </location>
</feature>
<feature type="compositionally biased region" description="Acidic residues" evidence="1">
    <location>
        <begin position="55"/>
        <end position="78"/>
    </location>
</feature>
<feature type="compositionally biased region" description="Acidic residues" evidence="1">
    <location>
        <begin position="226"/>
        <end position="243"/>
    </location>
</feature>
<name>A0ABM5L0Z3_DIAVI</name>
<feature type="compositionally biased region" description="Polar residues" evidence="1">
    <location>
        <begin position="363"/>
        <end position="373"/>
    </location>
</feature>
<feature type="region of interest" description="Disordered" evidence="1">
    <location>
        <begin position="312"/>
        <end position="451"/>
    </location>
</feature>
<dbReference type="RefSeq" id="XP_050516113.1">
    <property type="nucleotide sequence ID" value="XM_050660156.1"/>
</dbReference>
<feature type="compositionally biased region" description="Basic and acidic residues" evidence="1">
    <location>
        <begin position="266"/>
        <end position="291"/>
    </location>
</feature>
<sequence>MLSLESTELSPSNSAHNVEKPTLPESLSKSEHESSDDNASGDESAPRASSPKSEMEEEYSSSEDESMIDDKFSEEEIQEIYKDLPQVTETPQVSEITNQTRDSETPQVSNPTEFDKANAYSRRIEEKQSNKRPRNPSSPTQEQLKKAKDVDGMQQTIEELFAKLQENEVERRQDQARHSQQIAELMDELKKLRTMLEQKDQENRELVAQLVKLTDRSNPTPTPSEPESEPNLEVAEMDTEEVVDSGSESTYRFPKYRKKKGACKKPIQEPEHGKSSVKDAQPEANKAERINESTLAKSDLNLEVAMMDTEVVEDSGDENAYQFPNYRKRKGRKATNKRECNDDTQPEADNAEKVKEPKKRKANPTTTDNNGTSHPAAYQEGQQLDDSDCFADESNPASPQDSQISMDIPPQGSNNALKTLLDAEYDSRRCDGKKPNKRPCSSPATDRNQDDLAITVQKLMIQLEKRDKEAKIEQQEFKEM</sequence>
<accession>A0ABM5L0Z3</accession>
<keyword evidence="3" id="KW-1185">Reference proteome</keyword>
<feature type="compositionally biased region" description="Basic and acidic residues" evidence="1">
    <location>
        <begin position="425"/>
        <end position="434"/>
    </location>
</feature>
<evidence type="ECO:0000313" key="3">
    <source>
        <dbReference type="Proteomes" id="UP001652700"/>
    </source>
</evidence>
<evidence type="ECO:0000313" key="2">
    <source>
        <dbReference type="EnsemblMetazoa" id="XP_050516113.1"/>
    </source>
</evidence>
<dbReference type="Proteomes" id="UP001652700">
    <property type="component" value="Unplaced"/>
</dbReference>
<evidence type="ECO:0000256" key="1">
    <source>
        <dbReference type="SAM" id="MobiDB-lite"/>
    </source>
</evidence>
<protein>
    <submittedName>
        <fullName evidence="2">Uncharacterized protein</fullName>
    </submittedName>
</protein>
<feature type="compositionally biased region" description="Polar residues" evidence="1">
    <location>
        <begin position="87"/>
        <end position="112"/>
    </location>
</feature>
<feature type="compositionally biased region" description="Polar residues" evidence="1">
    <location>
        <begin position="395"/>
        <end position="417"/>
    </location>
</feature>
<feature type="compositionally biased region" description="Basic residues" evidence="1">
    <location>
        <begin position="254"/>
        <end position="263"/>
    </location>
</feature>
<organism evidence="2 3">
    <name type="scientific">Diabrotica virgifera virgifera</name>
    <name type="common">western corn rootworm</name>
    <dbReference type="NCBI Taxonomy" id="50390"/>
    <lineage>
        <taxon>Eukaryota</taxon>
        <taxon>Metazoa</taxon>
        <taxon>Ecdysozoa</taxon>
        <taxon>Arthropoda</taxon>
        <taxon>Hexapoda</taxon>
        <taxon>Insecta</taxon>
        <taxon>Pterygota</taxon>
        <taxon>Neoptera</taxon>
        <taxon>Endopterygota</taxon>
        <taxon>Coleoptera</taxon>
        <taxon>Polyphaga</taxon>
        <taxon>Cucujiformia</taxon>
        <taxon>Chrysomeloidea</taxon>
        <taxon>Chrysomelidae</taxon>
        <taxon>Galerucinae</taxon>
        <taxon>Diabroticina</taxon>
        <taxon>Diabroticites</taxon>
        <taxon>Diabrotica</taxon>
    </lineage>
</organism>
<dbReference type="GeneID" id="126890975"/>
<feature type="region of interest" description="Disordered" evidence="1">
    <location>
        <begin position="1"/>
        <end position="151"/>
    </location>
</feature>
<feature type="region of interest" description="Disordered" evidence="1">
    <location>
        <begin position="213"/>
        <end position="299"/>
    </location>
</feature>
<feature type="compositionally biased region" description="Basic residues" evidence="1">
    <location>
        <begin position="326"/>
        <end position="335"/>
    </location>
</feature>
<dbReference type="EnsemblMetazoa" id="XM_050660156.1">
    <property type="protein sequence ID" value="XP_050516113.1"/>
    <property type="gene ID" value="LOC126890975"/>
</dbReference>